<gene>
    <name evidence="1" type="ORF">FQY83_11385</name>
</gene>
<comment type="caution">
    <text evidence="1">The sequence shown here is derived from an EMBL/GenBank/DDBJ whole genome shotgun (WGS) entry which is preliminary data.</text>
</comment>
<proteinExistence type="predicted"/>
<evidence type="ECO:0000313" key="2">
    <source>
        <dbReference type="Proteomes" id="UP000319980"/>
    </source>
</evidence>
<dbReference type="RefSeq" id="WP_146388061.1">
    <property type="nucleotide sequence ID" value="NZ_VOHK01000004.1"/>
</dbReference>
<sequence>MLDDAAVQSLLGDISPSIHGSVVSDVNRKGHFYVFVDVNRDKDNKQVPSNFLLHNVKRQIEVHGVEVDFVLLDARQRDAESGLRATVLHSFGEHIRNVFLSTTNTDAVVWLDAKRGLESGVKEAVAEKARIFLTEVGFDLKAVETTSGENLPSRTACLRIIRASAPVSIATLDARLRDRGFTVPSADWLTRRLDSMRRAGLIVRLQTGEYVLSLASIRAMGTSKNRRSPDIERLLALAAGRH</sequence>
<dbReference type="OrthoDB" id="6985838at2"/>
<keyword evidence="2" id="KW-1185">Reference proteome</keyword>
<dbReference type="EMBL" id="VOHK01000004">
    <property type="protein sequence ID" value="TWT20325.1"/>
    <property type="molecule type" value="Genomic_DNA"/>
</dbReference>
<dbReference type="Proteomes" id="UP000319980">
    <property type="component" value="Unassembled WGS sequence"/>
</dbReference>
<evidence type="ECO:0000313" key="1">
    <source>
        <dbReference type="EMBL" id="TWT20325.1"/>
    </source>
</evidence>
<dbReference type="AlphaFoldDB" id="A0A5C5U4D8"/>
<reference evidence="1 2" key="1">
    <citation type="journal article" date="2008" name="Int. J. Syst. Evol. Microbiol.">
        <title>Luteimonas marina sp. nov., isolated from seawater.</title>
        <authorList>
            <person name="Baik K.S."/>
            <person name="Park S.C."/>
            <person name="Kim M.S."/>
            <person name="Kim E.M."/>
            <person name="Park C."/>
            <person name="Chun J."/>
            <person name="Seong C.N."/>
        </authorList>
    </citation>
    <scope>NUCLEOTIDE SEQUENCE [LARGE SCALE GENOMIC DNA]</scope>
    <source>
        <strain evidence="1 2">FR1330</strain>
    </source>
</reference>
<name>A0A5C5U4D8_9GAMM</name>
<organism evidence="1 2">
    <name type="scientific">Luteimonas marina</name>
    <dbReference type="NCBI Taxonomy" id="488485"/>
    <lineage>
        <taxon>Bacteria</taxon>
        <taxon>Pseudomonadati</taxon>
        <taxon>Pseudomonadota</taxon>
        <taxon>Gammaproteobacteria</taxon>
        <taxon>Lysobacterales</taxon>
        <taxon>Lysobacteraceae</taxon>
        <taxon>Luteimonas</taxon>
    </lineage>
</organism>
<accession>A0A5C5U4D8</accession>
<protein>
    <submittedName>
        <fullName evidence="1">Uncharacterized protein</fullName>
    </submittedName>
</protein>